<keyword evidence="2" id="KW-0378">Hydrolase</keyword>
<keyword evidence="5" id="KW-0449">Lipoprotein</keyword>
<feature type="short sequence motif" description="GXSXG" evidence="2">
    <location>
        <begin position="116"/>
        <end position="120"/>
    </location>
</feature>
<feature type="active site" description="Nucleophile" evidence="2">
    <location>
        <position position="118"/>
    </location>
</feature>
<evidence type="ECO:0000256" key="1">
    <source>
        <dbReference type="ARBA" id="ARBA00023098"/>
    </source>
</evidence>
<dbReference type="RefSeq" id="WP_115220757.1">
    <property type="nucleotide sequence ID" value="NZ_CAXYJE010000004.1"/>
</dbReference>
<keyword evidence="1 2" id="KW-0443">Lipid metabolism</keyword>
<dbReference type="Proteomes" id="UP000254677">
    <property type="component" value="Unassembled WGS sequence"/>
</dbReference>
<keyword evidence="2" id="KW-0442">Lipid degradation</keyword>
<dbReference type="EMBL" id="UGOA01000001">
    <property type="protein sequence ID" value="STX41473.1"/>
    <property type="molecule type" value="Genomic_DNA"/>
</dbReference>
<proteinExistence type="predicted"/>
<dbReference type="InterPro" id="IPR002641">
    <property type="entry name" value="PNPLA_dom"/>
</dbReference>
<feature type="active site" description="Proton acceptor" evidence="2">
    <location>
        <position position="264"/>
    </location>
</feature>
<evidence type="ECO:0000313" key="5">
    <source>
        <dbReference type="EMBL" id="STX41473.1"/>
    </source>
</evidence>
<name>A0A378J160_9GAMM</name>
<comment type="caution">
    <text evidence="2">Lacks conserved residue(s) required for the propagation of feature annotation.</text>
</comment>
<dbReference type="GO" id="GO:0016787">
    <property type="term" value="F:hydrolase activity"/>
    <property type="evidence" value="ECO:0007669"/>
    <property type="project" value="UniProtKB-UniRule"/>
</dbReference>
<dbReference type="AlphaFoldDB" id="A0A378J160"/>
<feature type="domain" description="PNPLA" evidence="4">
    <location>
        <begin position="83"/>
        <end position="277"/>
    </location>
</feature>
<organism evidence="5 6">
    <name type="scientific">Legionella donaldsonii</name>
    <dbReference type="NCBI Taxonomy" id="45060"/>
    <lineage>
        <taxon>Bacteria</taxon>
        <taxon>Pseudomonadati</taxon>
        <taxon>Pseudomonadota</taxon>
        <taxon>Gammaproteobacteria</taxon>
        <taxon>Legionellales</taxon>
        <taxon>Legionellaceae</taxon>
        <taxon>Legionella</taxon>
    </lineage>
</organism>
<accession>A0A378J160</accession>
<feature type="chain" id="PRO_5016829367" evidence="3">
    <location>
        <begin position="20"/>
        <end position="416"/>
    </location>
</feature>
<evidence type="ECO:0000313" key="6">
    <source>
        <dbReference type="Proteomes" id="UP000254677"/>
    </source>
</evidence>
<dbReference type="Pfam" id="PF01734">
    <property type="entry name" value="Patatin"/>
    <property type="match status" value="1"/>
</dbReference>
<sequence>MKKIIVVIFLILSQSGCQIAGKPNPVPAELENAVQINDFPDVRTEFTNSSNPLIKKQSLERIKQLAKTYPDTMFHQKNFFSLLIISGGGDYGAFGAGILNGWTKSGKRPSFTTVTGISTGALIAPLAFAGPKYDQPLKEVYTTITSKEVITDKPILWTLATGGESLKGDKPLQNLLDRYITPQLLDDIAKGFYQGRRLYVGTTNLYSRKLVVWDLTRLAASRNPKKIILFKKVLLASASIPAVLPPVYIDVVNQGKSYQEMHVDGSTTFAVFLSRLGSDIHAARSYFKLKQKPNVKIFVIRNNQNRFPYKIVQPKLLSIGRQALDSVLAAQGSADVIFIYLCALLQEVDFNLTYVPANYVSKSDEMFDKQRMNELFRIGYNKAVRGNFWEKIPPDVIALHQGRNVVSRGQGLNLDR</sequence>
<keyword evidence="6" id="KW-1185">Reference proteome</keyword>
<gene>
    <name evidence="5" type="ORF">NCTC13292_00984</name>
</gene>
<feature type="signal peptide" evidence="3">
    <location>
        <begin position="1"/>
        <end position="19"/>
    </location>
</feature>
<dbReference type="PROSITE" id="PS51635">
    <property type="entry name" value="PNPLA"/>
    <property type="match status" value="1"/>
</dbReference>
<evidence type="ECO:0000256" key="3">
    <source>
        <dbReference type="SAM" id="SignalP"/>
    </source>
</evidence>
<dbReference type="InterPro" id="IPR016035">
    <property type="entry name" value="Acyl_Trfase/lysoPLipase"/>
</dbReference>
<keyword evidence="3" id="KW-0732">Signal</keyword>
<dbReference type="SUPFAM" id="SSF52151">
    <property type="entry name" value="FabD/lysophospholipase-like"/>
    <property type="match status" value="1"/>
</dbReference>
<dbReference type="GO" id="GO:0016042">
    <property type="term" value="P:lipid catabolic process"/>
    <property type="evidence" value="ECO:0007669"/>
    <property type="project" value="UniProtKB-UniRule"/>
</dbReference>
<dbReference type="OrthoDB" id="9798773at2"/>
<evidence type="ECO:0000259" key="4">
    <source>
        <dbReference type="PROSITE" id="PS51635"/>
    </source>
</evidence>
<protein>
    <submittedName>
        <fullName evidence="5">Lipoprotein</fullName>
    </submittedName>
</protein>
<dbReference type="Gene3D" id="3.40.1090.10">
    <property type="entry name" value="Cytosolic phospholipase A2 catalytic domain"/>
    <property type="match status" value="1"/>
</dbReference>
<evidence type="ECO:0000256" key="2">
    <source>
        <dbReference type="PROSITE-ProRule" id="PRU01161"/>
    </source>
</evidence>
<feature type="short sequence motif" description="GXGXXG" evidence="2">
    <location>
        <begin position="87"/>
        <end position="92"/>
    </location>
</feature>
<reference evidence="5 6" key="1">
    <citation type="submission" date="2018-06" db="EMBL/GenBank/DDBJ databases">
        <authorList>
            <consortium name="Pathogen Informatics"/>
            <person name="Doyle S."/>
        </authorList>
    </citation>
    <scope>NUCLEOTIDE SEQUENCE [LARGE SCALE GENOMIC DNA]</scope>
    <source>
        <strain evidence="5 6">NCTC13292</strain>
    </source>
</reference>